<keyword evidence="1" id="KW-0175">Coiled coil</keyword>
<evidence type="ECO:0008006" key="5">
    <source>
        <dbReference type="Google" id="ProtNLM"/>
    </source>
</evidence>
<proteinExistence type="predicted"/>
<dbReference type="EMBL" id="FOTK01000003">
    <property type="protein sequence ID" value="SFL32654.1"/>
    <property type="molecule type" value="Genomic_DNA"/>
</dbReference>
<feature type="transmembrane region" description="Helical" evidence="2">
    <location>
        <begin position="25"/>
        <end position="49"/>
    </location>
</feature>
<dbReference type="AlphaFoldDB" id="A0A1I4GRI5"/>
<dbReference type="Proteomes" id="UP000199048">
    <property type="component" value="Unassembled WGS sequence"/>
</dbReference>
<evidence type="ECO:0000313" key="4">
    <source>
        <dbReference type="Proteomes" id="UP000199048"/>
    </source>
</evidence>
<evidence type="ECO:0000256" key="1">
    <source>
        <dbReference type="SAM" id="Coils"/>
    </source>
</evidence>
<evidence type="ECO:0000256" key="2">
    <source>
        <dbReference type="SAM" id="Phobius"/>
    </source>
</evidence>
<protein>
    <recommendedName>
        <fullName evidence="5">Serine endopeptidase</fullName>
    </recommendedName>
</protein>
<accession>A0A1I4GRI5</accession>
<keyword evidence="2" id="KW-1133">Transmembrane helix</keyword>
<name>A0A1I4GRI5_9HYPH</name>
<organism evidence="3 4">
    <name type="scientific">Methylobacterium pseudosasicola</name>
    <dbReference type="NCBI Taxonomy" id="582667"/>
    <lineage>
        <taxon>Bacteria</taxon>
        <taxon>Pseudomonadati</taxon>
        <taxon>Pseudomonadota</taxon>
        <taxon>Alphaproteobacteria</taxon>
        <taxon>Hyphomicrobiales</taxon>
        <taxon>Methylobacteriaceae</taxon>
        <taxon>Methylobacterium</taxon>
    </lineage>
</organism>
<feature type="transmembrane region" description="Helical" evidence="2">
    <location>
        <begin position="251"/>
        <end position="269"/>
    </location>
</feature>
<keyword evidence="2" id="KW-0812">Transmembrane</keyword>
<keyword evidence="2" id="KW-0472">Membrane</keyword>
<dbReference type="STRING" id="582667.SAMN05192568_1003194"/>
<keyword evidence="4" id="KW-1185">Reference proteome</keyword>
<sequence>MLELAANGFWGGDGVRAGSRLSERWFNAALWLVALLFAWFLIGLGSLVVGDLPQVEQRYTLEQFLEPDQARTSAETLKQIRRAMDDNRRRIEQDRLALDAAQGATEGARETFANWLKTRDATQRVDQDPGLIARTQQLDALKDAERAVEDRLTELAQAQADLSERERDQIRADDAERMEAQQKLDAAERSQELRVFGYRLALTLPLLALAGWLLMKRRHTRNWPFVWGFAFAAAFAFFVELVPYMPSYGGYVQYGVGVIVTLVGGRAAINALHAYRARQAQVEARPDAERRTEIATDQALARLAKKVCPGCERPVALGDPNTNFCPHCGLGLFEDCPACTQRKSTFERFCHTCGTPGAGAAVPAA</sequence>
<feature type="coiled-coil region" evidence="1">
    <location>
        <begin position="138"/>
        <end position="190"/>
    </location>
</feature>
<feature type="transmembrane region" description="Helical" evidence="2">
    <location>
        <begin position="226"/>
        <end position="245"/>
    </location>
</feature>
<evidence type="ECO:0000313" key="3">
    <source>
        <dbReference type="EMBL" id="SFL32654.1"/>
    </source>
</evidence>
<gene>
    <name evidence="3" type="ORF">SAMN05192568_1003194</name>
</gene>
<reference evidence="4" key="1">
    <citation type="submission" date="2016-10" db="EMBL/GenBank/DDBJ databases">
        <authorList>
            <person name="Varghese N."/>
            <person name="Submissions S."/>
        </authorList>
    </citation>
    <scope>NUCLEOTIDE SEQUENCE [LARGE SCALE GENOMIC DNA]</scope>
    <source>
        <strain evidence="4">BL36</strain>
    </source>
</reference>